<dbReference type="InterPro" id="IPR002397">
    <property type="entry name" value="Cyt_P450_B"/>
</dbReference>
<protein>
    <submittedName>
        <fullName evidence="9">Cytochrome</fullName>
    </submittedName>
</protein>
<evidence type="ECO:0000256" key="8">
    <source>
        <dbReference type="RuleBase" id="RU000461"/>
    </source>
</evidence>
<dbReference type="GO" id="GO:0036199">
    <property type="term" value="F:cholest-4-en-3-one 26-monooxygenase activity"/>
    <property type="evidence" value="ECO:0007669"/>
    <property type="project" value="TreeGrafter"/>
</dbReference>
<dbReference type="GO" id="GO:0005506">
    <property type="term" value="F:iron ion binding"/>
    <property type="evidence" value="ECO:0007669"/>
    <property type="project" value="InterPro"/>
</dbReference>
<dbReference type="Gene3D" id="1.10.630.10">
    <property type="entry name" value="Cytochrome P450"/>
    <property type="match status" value="1"/>
</dbReference>
<keyword evidence="7 8" id="KW-0503">Monooxygenase</keyword>
<keyword evidence="10" id="KW-1185">Reference proteome</keyword>
<keyword evidence="3 8" id="KW-0349">Heme</keyword>
<dbReference type="OrthoDB" id="5241086at2"/>
<comment type="caution">
    <text evidence="9">The sequence shown here is derived from an EMBL/GenBank/DDBJ whole genome shotgun (WGS) entry which is preliminary data.</text>
</comment>
<evidence type="ECO:0000313" key="10">
    <source>
        <dbReference type="Proteomes" id="UP000193317"/>
    </source>
</evidence>
<dbReference type="CDD" id="cd11033">
    <property type="entry name" value="CYP142-like"/>
    <property type="match status" value="1"/>
</dbReference>
<organism evidence="9 10">
    <name type="scientific">Mycobacterium szulgai</name>
    <dbReference type="NCBI Taxonomy" id="1787"/>
    <lineage>
        <taxon>Bacteria</taxon>
        <taxon>Bacillati</taxon>
        <taxon>Actinomycetota</taxon>
        <taxon>Actinomycetes</taxon>
        <taxon>Mycobacteriales</taxon>
        <taxon>Mycobacteriaceae</taxon>
        <taxon>Mycobacterium</taxon>
    </lineage>
</organism>
<dbReference type="PRINTS" id="PR00385">
    <property type="entry name" value="P450"/>
</dbReference>
<reference evidence="9 10" key="1">
    <citation type="submission" date="2016-01" db="EMBL/GenBank/DDBJ databases">
        <title>The new phylogeny of the genus Mycobacterium.</title>
        <authorList>
            <person name="Tarcisio F."/>
            <person name="Conor M."/>
            <person name="Antonella G."/>
            <person name="Elisabetta G."/>
            <person name="Giulia F.S."/>
            <person name="Sara T."/>
            <person name="Anna F."/>
            <person name="Clotilde B."/>
            <person name="Roberto B."/>
            <person name="Veronica D.S."/>
            <person name="Fabio R."/>
            <person name="Monica P."/>
            <person name="Olivier J."/>
            <person name="Enrico T."/>
            <person name="Nicola S."/>
        </authorList>
    </citation>
    <scope>NUCLEOTIDE SEQUENCE [LARGE SCALE GENOMIC DNA]</scope>
    <source>
        <strain evidence="9 10">DSM 44166</strain>
    </source>
</reference>
<dbReference type="GO" id="GO:0020037">
    <property type="term" value="F:heme binding"/>
    <property type="evidence" value="ECO:0007669"/>
    <property type="project" value="InterPro"/>
</dbReference>
<comment type="similarity">
    <text evidence="2 8">Belongs to the cytochrome P450 family.</text>
</comment>
<dbReference type="SUPFAM" id="SSF48264">
    <property type="entry name" value="Cytochrome P450"/>
    <property type="match status" value="1"/>
</dbReference>
<dbReference type="PRINTS" id="PR00359">
    <property type="entry name" value="BP450"/>
</dbReference>
<dbReference type="InterPro" id="IPR001128">
    <property type="entry name" value="Cyt_P450"/>
</dbReference>
<dbReference type="FunFam" id="1.10.630.10:FF:000018">
    <property type="entry name" value="Cytochrome P450 monooxygenase"/>
    <property type="match status" value="1"/>
</dbReference>
<dbReference type="PROSITE" id="PS00086">
    <property type="entry name" value="CYTOCHROME_P450"/>
    <property type="match status" value="1"/>
</dbReference>
<dbReference type="GO" id="GO:0006707">
    <property type="term" value="P:cholesterol catabolic process"/>
    <property type="evidence" value="ECO:0007669"/>
    <property type="project" value="TreeGrafter"/>
</dbReference>
<evidence type="ECO:0000256" key="4">
    <source>
        <dbReference type="ARBA" id="ARBA00022723"/>
    </source>
</evidence>
<evidence type="ECO:0000256" key="5">
    <source>
        <dbReference type="ARBA" id="ARBA00023002"/>
    </source>
</evidence>
<dbReference type="Proteomes" id="UP000193317">
    <property type="component" value="Unassembled WGS sequence"/>
</dbReference>
<sequence>MSAKTRDEAAEVLADPLAYTDRPRLHAALSHLRRRAPVSWVDVPDYRPFWAITKYADIAAIERNHELFTNARRPFLAARGIEPFVTSGRSLVHVDDPDHRRLRAITADWFSPRSLRHIQASVDELAKTYVDKMLAAGGECDFVKEIAVDYPLAVMMALLGLPESAIPHVRGLTREMFGRDDGEAGAATGSAVHLPATMKAYQYFAGVTASRRRHPTGDLASTIANAQINGKPLDLVDVLSYFTIFATAGHDTVGSAMSGGLLALMENADQFERLRNEPRLTGTACEEMIRWVTPTKQFMRTAVRDTVVRGTPIAAGESVLLSYVSANYDEDVFDAPFKFDIGRKLNKHLGFGHGVHYCLGAALARMQMYSLFGQLLPRLKSIELDGDPTYYPAVWVGGLKQLPIRFSLR</sequence>
<dbReference type="RefSeq" id="WP_085673141.1">
    <property type="nucleotide sequence ID" value="NZ_JACKRU010000291.1"/>
</dbReference>
<dbReference type="EMBL" id="LQPW01000165">
    <property type="protein sequence ID" value="ORW90156.1"/>
    <property type="molecule type" value="Genomic_DNA"/>
</dbReference>
<dbReference type="InterPro" id="IPR017972">
    <property type="entry name" value="Cyt_P450_CS"/>
</dbReference>
<dbReference type="PANTHER" id="PTHR46696:SF4">
    <property type="entry name" value="BIOTIN BIOSYNTHESIS CYTOCHROME P450"/>
    <property type="match status" value="1"/>
</dbReference>
<keyword evidence="6 8" id="KW-0408">Iron</keyword>
<dbReference type="InterPro" id="IPR036396">
    <property type="entry name" value="Cyt_P450_sf"/>
</dbReference>
<gene>
    <name evidence="9" type="ORF">AWC27_12105</name>
</gene>
<keyword evidence="5 8" id="KW-0560">Oxidoreductase</keyword>
<evidence type="ECO:0000256" key="3">
    <source>
        <dbReference type="ARBA" id="ARBA00022617"/>
    </source>
</evidence>
<comment type="cofactor">
    <cofactor evidence="1">
        <name>heme</name>
        <dbReference type="ChEBI" id="CHEBI:30413"/>
    </cofactor>
</comment>
<accession>A0A1X2DPR5</accession>
<keyword evidence="4 8" id="KW-0479">Metal-binding</keyword>
<evidence type="ECO:0000256" key="6">
    <source>
        <dbReference type="ARBA" id="ARBA00023004"/>
    </source>
</evidence>
<evidence type="ECO:0000256" key="2">
    <source>
        <dbReference type="ARBA" id="ARBA00010617"/>
    </source>
</evidence>
<evidence type="ECO:0000256" key="7">
    <source>
        <dbReference type="ARBA" id="ARBA00023033"/>
    </source>
</evidence>
<name>A0A1X2DPR5_MYCSZ</name>
<evidence type="ECO:0000313" key="9">
    <source>
        <dbReference type="EMBL" id="ORW90156.1"/>
    </source>
</evidence>
<dbReference type="PANTHER" id="PTHR46696">
    <property type="entry name" value="P450, PUTATIVE (EUROFUNG)-RELATED"/>
    <property type="match status" value="1"/>
</dbReference>
<dbReference type="AlphaFoldDB" id="A0A1X2DPR5"/>
<dbReference type="Pfam" id="PF00067">
    <property type="entry name" value="p450"/>
    <property type="match status" value="1"/>
</dbReference>
<dbReference type="GO" id="GO:0008395">
    <property type="term" value="F:steroid hydroxylase activity"/>
    <property type="evidence" value="ECO:0007669"/>
    <property type="project" value="TreeGrafter"/>
</dbReference>
<proteinExistence type="inferred from homology"/>
<evidence type="ECO:0000256" key="1">
    <source>
        <dbReference type="ARBA" id="ARBA00001971"/>
    </source>
</evidence>